<organism evidence="1 2">
    <name type="scientific">Ficus carica</name>
    <name type="common">Common fig</name>
    <dbReference type="NCBI Taxonomy" id="3494"/>
    <lineage>
        <taxon>Eukaryota</taxon>
        <taxon>Viridiplantae</taxon>
        <taxon>Streptophyta</taxon>
        <taxon>Embryophyta</taxon>
        <taxon>Tracheophyta</taxon>
        <taxon>Spermatophyta</taxon>
        <taxon>Magnoliopsida</taxon>
        <taxon>eudicotyledons</taxon>
        <taxon>Gunneridae</taxon>
        <taxon>Pentapetalae</taxon>
        <taxon>rosids</taxon>
        <taxon>fabids</taxon>
        <taxon>Rosales</taxon>
        <taxon>Moraceae</taxon>
        <taxon>Ficeae</taxon>
        <taxon>Ficus</taxon>
    </lineage>
</organism>
<evidence type="ECO:0000313" key="1">
    <source>
        <dbReference type="EMBL" id="GMN75502.1"/>
    </source>
</evidence>
<dbReference type="EMBL" id="BTGU01021088">
    <property type="protein sequence ID" value="GMN75502.1"/>
    <property type="molecule type" value="Genomic_DNA"/>
</dbReference>
<comment type="caution">
    <text evidence="1">The sequence shown here is derived from an EMBL/GenBank/DDBJ whole genome shotgun (WGS) entry which is preliminary data.</text>
</comment>
<dbReference type="AlphaFoldDB" id="A0AA88JJZ9"/>
<name>A0AA88JJZ9_FICCA</name>
<protein>
    <submittedName>
        <fullName evidence="1">Uncharacterized protein</fullName>
    </submittedName>
</protein>
<evidence type="ECO:0000313" key="2">
    <source>
        <dbReference type="Proteomes" id="UP001187192"/>
    </source>
</evidence>
<sequence length="57" mass="6687">MRLGVVVEVGAISASEKRERRAGIIGDEGHHRRWRMSPKVERQREKNVDFWESLGKR</sequence>
<gene>
    <name evidence="1" type="ORF">TIFTF001_056533</name>
</gene>
<keyword evidence="2" id="KW-1185">Reference proteome</keyword>
<reference evidence="1" key="1">
    <citation type="submission" date="2023-07" db="EMBL/GenBank/DDBJ databases">
        <title>draft genome sequence of fig (Ficus carica).</title>
        <authorList>
            <person name="Takahashi T."/>
            <person name="Nishimura K."/>
        </authorList>
    </citation>
    <scope>NUCLEOTIDE SEQUENCE</scope>
</reference>
<dbReference type="Proteomes" id="UP001187192">
    <property type="component" value="Unassembled WGS sequence"/>
</dbReference>
<accession>A0AA88JJZ9</accession>
<proteinExistence type="predicted"/>